<dbReference type="Proteomes" id="UP000664521">
    <property type="component" value="Unassembled WGS sequence"/>
</dbReference>
<reference evidence="2" key="1">
    <citation type="submission" date="2021-03" db="EMBL/GenBank/DDBJ databases">
        <authorList>
            <person name="Tagirdzhanova G."/>
        </authorList>
    </citation>
    <scope>NUCLEOTIDE SEQUENCE</scope>
</reference>
<protein>
    <submittedName>
        <fullName evidence="2">Uncharacterized protein</fullName>
    </submittedName>
</protein>
<keyword evidence="3" id="KW-1185">Reference proteome</keyword>
<sequence length="126" mass="14037">MKSSTTQKSGRKTPAEALDIHIPSTERLLIVLSPPNTVNSASSFKQPGRLVAKQKLGTVRSYVRDDFHKPSKSQLKTKIIRIEDSTADTEDDEESDDTNDHPMISNFVDDSLSRMGQYNCKSVVKV</sequence>
<evidence type="ECO:0000256" key="1">
    <source>
        <dbReference type="SAM" id="MobiDB-lite"/>
    </source>
</evidence>
<feature type="compositionally biased region" description="Acidic residues" evidence="1">
    <location>
        <begin position="85"/>
        <end position="97"/>
    </location>
</feature>
<gene>
    <name evidence="2" type="ORF">HETSPECPRED_003022</name>
</gene>
<comment type="caution">
    <text evidence="2">The sequence shown here is derived from an EMBL/GenBank/DDBJ whole genome shotgun (WGS) entry which is preliminary data.</text>
</comment>
<proteinExistence type="predicted"/>
<feature type="region of interest" description="Disordered" evidence="1">
    <location>
        <begin position="83"/>
        <end position="108"/>
    </location>
</feature>
<accession>A0A8H3I6L7</accession>
<dbReference type="EMBL" id="CAJPDS010000018">
    <property type="protein sequence ID" value="CAF9916837.1"/>
    <property type="molecule type" value="Genomic_DNA"/>
</dbReference>
<name>A0A8H3I6L7_9LECA</name>
<dbReference type="AlphaFoldDB" id="A0A8H3I6L7"/>
<evidence type="ECO:0000313" key="3">
    <source>
        <dbReference type="Proteomes" id="UP000664521"/>
    </source>
</evidence>
<organism evidence="2 3">
    <name type="scientific">Heterodermia speciosa</name>
    <dbReference type="NCBI Taxonomy" id="116794"/>
    <lineage>
        <taxon>Eukaryota</taxon>
        <taxon>Fungi</taxon>
        <taxon>Dikarya</taxon>
        <taxon>Ascomycota</taxon>
        <taxon>Pezizomycotina</taxon>
        <taxon>Lecanoromycetes</taxon>
        <taxon>OSLEUM clade</taxon>
        <taxon>Lecanoromycetidae</taxon>
        <taxon>Caliciales</taxon>
        <taxon>Physciaceae</taxon>
        <taxon>Heterodermia</taxon>
    </lineage>
</organism>
<evidence type="ECO:0000313" key="2">
    <source>
        <dbReference type="EMBL" id="CAF9916837.1"/>
    </source>
</evidence>